<evidence type="ECO:0000313" key="2">
    <source>
        <dbReference type="Proteomes" id="UP001149165"/>
    </source>
</evidence>
<evidence type="ECO:0000313" key="1">
    <source>
        <dbReference type="EMBL" id="KAJ5096902.1"/>
    </source>
</evidence>
<protein>
    <submittedName>
        <fullName evidence="1">Uncharacterized protein</fullName>
    </submittedName>
</protein>
<proteinExistence type="predicted"/>
<name>A0A9W9K9F6_9EURO</name>
<sequence>MPIQCPLILIRLKHTPDKNPTIKKYILKVPSITPKIKRKYKKIDRRRGRTCNLLIRSQAPCHWASRPC</sequence>
<keyword evidence="2" id="KW-1185">Reference proteome</keyword>
<dbReference type="OrthoDB" id="4368822at2759"/>
<dbReference type="AlphaFoldDB" id="A0A9W9K9F6"/>
<accession>A0A9W9K9F6</accession>
<reference evidence="1" key="2">
    <citation type="journal article" date="2023" name="IMA Fungus">
        <title>Comparative genomic study of the Penicillium genus elucidates a diverse pangenome and 15 lateral gene transfer events.</title>
        <authorList>
            <person name="Petersen C."/>
            <person name="Sorensen T."/>
            <person name="Nielsen M.R."/>
            <person name="Sondergaard T.E."/>
            <person name="Sorensen J.L."/>
            <person name="Fitzpatrick D.A."/>
            <person name="Frisvad J.C."/>
            <person name="Nielsen K.L."/>
        </authorList>
    </citation>
    <scope>NUCLEOTIDE SEQUENCE</scope>
    <source>
        <strain evidence="1">IBT 30069</strain>
    </source>
</reference>
<dbReference type="EMBL" id="JAPQKH010000005">
    <property type="protein sequence ID" value="KAJ5096902.1"/>
    <property type="molecule type" value="Genomic_DNA"/>
</dbReference>
<comment type="caution">
    <text evidence="1">The sequence shown here is derived from an EMBL/GenBank/DDBJ whole genome shotgun (WGS) entry which is preliminary data.</text>
</comment>
<reference evidence="1" key="1">
    <citation type="submission" date="2022-11" db="EMBL/GenBank/DDBJ databases">
        <authorList>
            <person name="Petersen C."/>
        </authorList>
    </citation>
    <scope>NUCLEOTIDE SEQUENCE</scope>
    <source>
        <strain evidence="1">IBT 30069</strain>
    </source>
</reference>
<dbReference type="Proteomes" id="UP001149165">
    <property type="component" value="Unassembled WGS sequence"/>
</dbReference>
<organism evidence="1 2">
    <name type="scientific">Penicillium angulare</name>
    <dbReference type="NCBI Taxonomy" id="116970"/>
    <lineage>
        <taxon>Eukaryota</taxon>
        <taxon>Fungi</taxon>
        <taxon>Dikarya</taxon>
        <taxon>Ascomycota</taxon>
        <taxon>Pezizomycotina</taxon>
        <taxon>Eurotiomycetes</taxon>
        <taxon>Eurotiomycetidae</taxon>
        <taxon>Eurotiales</taxon>
        <taxon>Aspergillaceae</taxon>
        <taxon>Penicillium</taxon>
    </lineage>
</organism>
<gene>
    <name evidence="1" type="ORF">N7456_007623</name>
</gene>